<dbReference type="AlphaFoldDB" id="A0A8J8P3K8"/>
<keyword evidence="2" id="KW-1185">Reference proteome</keyword>
<gene>
    <name evidence="1" type="ORF">FGO68_gene13854</name>
</gene>
<dbReference type="Proteomes" id="UP000785679">
    <property type="component" value="Unassembled WGS sequence"/>
</dbReference>
<protein>
    <submittedName>
        <fullName evidence="1">Uncharacterized protein</fullName>
    </submittedName>
</protein>
<dbReference type="EMBL" id="RRYP01000834">
    <property type="protein sequence ID" value="TNV86791.1"/>
    <property type="molecule type" value="Genomic_DNA"/>
</dbReference>
<proteinExistence type="predicted"/>
<comment type="caution">
    <text evidence="1">The sequence shown here is derived from an EMBL/GenBank/DDBJ whole genome shotgun (WGS) entry which is preliminary data.</text>
</comment>
<sequence length="282" mass="33070">MGTQMKNIVLLKIATQFEIEHAFCLLFKVCKQSRRMMFSRIDYLTHEIPKQLSLSYCDNKLQDKLYYDSSLRIFEEYYSVKPINRYQHICLYPTTKLDIAKQIHLKAINDPRLTQHLISVLHQYFPNNILSLVYSSLISDSMTLLKIPNIFEIGFSQKKKLPIALLKQTESVVISVESFSFNLNFEGADKLGSNTTIKFNIIWDQITSAPPNTLFEMFNRYIDFEVCNYIIETGSTNNQFAKLHFEELQRNNIPIKGYLHSNYSYVDRIFLLVQGSLRYPRL</sequence>
<evidence type="ECO:0000313" key="2">
    <source>
        <dbReference type="Proteomes" id="UP000785679"/>
    </source>
</evidence>
<accession>A0A8J8P3K8</accession>
<evidence type="ECO:0000313" key="1">
    <source>
        <dbReference type="EMBL" id="TNV86791.1"/>
    </source>
</evidence>
<organism evidence="1 2">
    <name type="scientific">Halteria grandinella</name>
    <dbReference type="NCBI Taxonomy" id="5974"/>
    <lineage>
        <taxon>Eukaryota</taxon>
        <taxon>Sar</taxon>
        <taxon>Alveolata</taxon>
        <taxon>Ciliophora</taxon>
        <taxon>Intramacronucleata</taxon>
        <taxon>Spirotrichea</taxon>
        <taxon>Stichotrichia</taxon>
        <taxon>Sporadotrichida</taxon>
        <taxon>Halteriidae</taxon>
        <taxon>Halteria</taxon>
    </lineage>
</organism>
<name>A0A8J8P3K8_HALGN</name>
<reference evidence="1" key="1">
    <citation type="submission" date="2019-06" db="EMBL/GenBank/DDBJ databases">
        <authorList>
            <person name="Zheng W."/>
        </authorList>
    </citation>
    <scope>NUCLEOTIDE SEQUENCE</scope>
    <source>
        <strain evidence="1">QDHG01</strain>
    </source>
</reference>